<name>A0AAE1CZT7_9GAST</name>
<keyword evidence="1" id="KW-0812">Transmembrane</keyword>
<accession>A0AAE1CZT7</accession>
<keyword evidence="1" id="KW-1133">Transmembrane helix</keyword>
<keyword evidence="3" id="KW-1185">Reference proteome</keyword>
<organism evidence="2 3">
    <name type="scientific">Elysia crispata</name>
    <name type="common">lettuce slug</name>
    <dbReference type="NCBI Taxonomy" id="231223"/>
    <lineage>
        <taxon>Eukaryota</taxon>
        <taxon>Metazoa</taxon>
        <taxon>Spiralia</taxon>
        <taxon>Lophotrochozoa</taxon>
        <taxon>Mollusca</taxon>
        <taxon>Gastropoda</taxon>
        <taxon>Heterobranchia</taxon>
        <taxon>Euthyneura</taxon>
        <taxon>Panpulmonata</taxon>
        <taxon>Sacoglossa</taxon>
        <taxon>Placobranchoidea</taxon>
        <taxon>Plakobranchidae</taxon>
        <taxon>Elysia</taxon>
    </lineage>
</organism>
<comment type="caution">
    <text evidence="2">The sequence shown here is derived from an EMBL/GenBank/DDBJ whole genome shotgun (WGS) entry which is preliminary data.</text>
</comment>
<evidence type="ECO:0000313" key="3">
    <source>
        <dbReference type="Proteomes" id="UP001283361"/>
    </source>
</evidence>
<evidence type="ECO:0000256" key="1">
    <source>
        <dbReference type="SAM" id="Phobius"/>
    </source>
</evidence>
<gene>
    <name evidence="2" type="ORF">RRG08_040601</name>
</gene>
<protein>
    <submittedName>
        <fullName evidence="2">Uncharacterized protein</fullName>
    </submittedName>
</protein>
<evidence type="ECO:0000313" key="2">
    <source>
        <dbReference type="EMBL" id="KAK3748120.1"/>
    </source>
</evidence>
<proteinExistence type="predicted"/>
<keyword evidence="1" id="KW-0472">Membrane</keyword>
<dbReference type="EMBL" id="JAWDGP010006047">
    <property type="protein sequence ID" value="KAK3748120.1"/>
    <property type="molecule type" value="Genomic_DNA"/>
</dbReference>
<feature type="transmembrane region" description="Helical" evidence="1">
    <location>
        <begin position="77"/>
        <end position="94"/>
    </location>
</feature>
<reference evidence="2" key="1">
    <citation type="journal article" date="2023" name="G3 (Bethesda)">
        <title>A reference genome for the long-term kleptoplast-retaining sea slug Elysia crispata morphotype clarki.</title>
        <authorList>
            <person name="Eastman K.E."/>
            <person name="Pendleton A.L."/>
            <person name="Shaikh M.A."/>
            <person name="Suttiyut T."/>
            <person name="Ogas R."/>
            <person name="Tomko P."/>
            <person name="Gavelis G."/>
            <person name="Widhalm J.R."/>
            <person name="Wisecaver J.H."/>
        </authorList>
    </citation>
    <scope>NUCLEOTIDE SEQUENCE</scope>
    <source>
        <strain evidence="2">ECLA1</strain>
    </source>
</reference>
<sequence length="99" mass="10483">MAYSQLETVRIAEPVIICITWSLGADIPGKKIDASVFSCNLLLPCGVNEDGNPATFIPGPGSFGGGVAGSQICVRMIYDHILCILLGMIIAAWIEGKFL</sequence>
<dbReference type="AlphaFoldDB" id="A0AAE1CZT7"/>
<dbReference type="Proteomes" id="UP001283361">
    <property type="component" value="Unassembled WGS sequence"/>
</dbReference>